<organism evidence="2 3">
    <name type="scientific">Brassica carinata</name>
    <name type="common">Ethiopian mustard</name>
    <name type="synonym">Abyssinian cabbage</name>
    <dbReference type="NCBI Taxonomy" id="52824"/>
    <lineage>
        <taxon>Eukaryota</taxon>
        <taxon>Viridiplantae</taxon>
        <taxon>Streptophyta</taxon>
        <taxon>Embryophyta</taxon>
        <taxon>Tracheophyta</taxon>
        <taxon>Spermatophyta</taxon>
        <taxon>Magnoliopsida</taxon>
        <taxon>eudicotyledons</taxon>
        <taxon>Gunneridae</taxon>
        <taxon>Pentapetalae</taxon>
        <taxon>rosids</taxon>
        <taxon>malvids</taxon>
        <taxon>Brassicales</taxon>
        <taxon>Brassicaceae</taxon>
        <taxon>Brassiceae</taxon>
        <taxon>Brassica</taxon>
    </lineage>
</organism>
<sequence>MEGVLKLQPFHFDYWMLSLARWQPKKSLLYPSEITFWVRVIGIPVEFKTSPTFESIGDAIGRTVAVDVDHSRVQVVVDAFKELCFETTVDFTGGEFYEGEEAPVSLRYEKLFGYCQVCGSLCHKDEVCPLDAKKNKKSPEKKREAERQMVRGTKVESMMTWKGATRVL</sequence>
<proteinExistence type="predicted"/>
<dbReference type="OrthoDB" id="1737333at2759"/>
<name>A0A8X7QY78_BRACI</name>
<evidence type="ECO:0000313" key="3">
    <source>
        <dbReference type="Proteomes" id="UP000886595"/>
    </source>
</evidence>
<evidence type="ECO:0000313" key="2">
    <source>
        <dbReference type="EMBL" id="KAG2276108.1"/>
    </source>
</evidence>
<dbReference type="EMBL" id="JAAMPC010000012">
    <property type="protein sequence ID" value="KAG2276108.1"/>
    <property type="molecule type" value="Genomic_DNA"/>
</dbReference>
<dbReference type="Pfam" id="PF14392">
    <property type="entry name" value="zf-CCHC_4"/>
    <property type="match status" value="1"/>
</dbReference>
<comment type="caution">
    <text evidence="2">The sequence shown here is derived from an EMBL/GenBank/DDBJ whole genome shotgun (WGS) entry which is preliminary data.</text>
</comment>
<dbReference type="InterPro" id="IPR040256">
    <property type="entry name" value="At4g02000-like"/>
</dbReference>
<accession>A0A8X7QY78</accession>
<keyword evidence="3" id="KW-1185">Reference proteome</keyword>
<reference evidence="2 3" key="1">
    <citation type="submission" date="2020-02" db="EMBL/GenBank/DDBJ databases">
        <authorList>
            <person name="Ma Q."/>
            <person name="Huang Y."/>
            <person name="Song X."/>
            <person name="Pei D."/>
        </authorList>
    </citation>
    <scope>NUCLEOTIDE SEQUENCE [LARGE SCALE GENOMIC DNA]</scope>
    <source>
        <strain evidence="2">Sxm20200214</strain>
        <tissue evidence="2">Leaf</tissue>
    </source>
</reference>
<protein>
    <recommendedName>
        <fullName evidence="1">Zinc knuckle CX2CX4HX4C domain-containing protein</fullName>
    </recommendedName>
</protein>
<dbReference type="InterPro" id="IPR025836">
    <property type="entry name" value="Zn_knuckle_CX2CX4HX4C"/>
</dbReference>
<dbReference type="PANTHER" id="PTHR31286">
    <property type="entry name" value="GLYCINE-RICH CELL WALL STRUCTURAL PROTEIN 1.8-LIKE"/>
    <property type="match status" value="1"/>
</dbReference>
<dbReference type="AlphaFoldDB" id="A0A8X7QY78"/>
<evidence type="ECO:0000259" key="1">
    <source>
        <dbReference type="Pfam" id="PF14392"/>
    </source>
</evidence>
<gene>
    <name evidence="2" type="ORF">Bca52824_058663</name>
</gene>
<dbReference type="Proteomes" id="UP000886595">
    <property type="component" value="Unassembled WGS sequence"/>
</dbReference>
<feature type="domain" description="Zinc knuckle CX2CX4HX4C" evidence="1">
    <location>
        <begin position="83"/>
        <end position="129"/>
    </location>
</feature>
<dbReference type="PANTHER" id="PTHR31286:SF178">
    <property type="entry name" value="DUF4283 DOMAIN-CONTAINING PROTEIN"/>
    <property type="match status" value="1"/>
</dbReference>